<reference evidence="4 5" key="1">
    <citation type="submission" date="2016-10" db="EMBL/GenBank/DDBJ databases">
        <title>Draft genome sequence of Coniochaeta ligniaria NRRL30616, a lignocellulolytic fungus for bioabatement of inhibitors in plant biomass hydrolysates.</title>
        <authorList>
            <consortium name="DOE Joint Genome Institute"/>
            <person name="Jimenez D.J."/>
            <person name="Hector R.E."/>
            <person name="Riley R."/>
            <person name="Sun H."/>
            <person name="Grigoriev I.V."/>
            <person name="Van Elsas J.D."/>
            <person name="Nichols N.N."/>
        </authorList>
    </citation>
    <scope>NUCLEOTIDE SEQUENCE [LARGE SCALE GENOMIC DNA]</scope>
    <source>
        <strain evidence="4 5">NRRL 30616</strain>
    </source>
</reference>
<feature type="region of interest" description="Disordered" evidence="1">
    <location>
        <begin position="453"/>
        <end position="561"/>
    </location>
</feature>
<evidence type="ECO:0000259" key="2">
    <source>
        <dbReference type="PROSITE" id="PS50090"/>
    </source>
</evidence>
<dbReference type="SMART" id="SM00717">
    <property type="entry name" value="SANT"/>
    <property type="match status" value="1"/>
</dbReference>
<organism evidence="4 5">
    <name type="scientific">Coniochaeta ligniaria NRRL 30616</name>
    <dbReference type="NCBI Taxonomy" id="1408157"/>
    <lineage>
        <taxon>Eukaryota</taxon>
        <taxon>Fungi</taxon>
        <taxon>Dikarya</taxon>
        <taxon>Ascomycota</taxon>
        <taxon>Pezizomycotina</taxon>
        <taxon>Sordariomycetes</taxon>
        <taxon>Sordariomycetidae</taxon>
        <taxon>Coniochaetales</taxon>
        <taxon>Coniochaetaceae</taxon>
        <taxon>Coniochaeta</taxon>
    </lineage>
</organism>
<feature type="domain" description="HTH myb-type" evidence="3">
    <location>
        <begin position="187"/>
        <end position="237"/>
    </location>
</feature>
<proteinExistence type="predicted"/>
<dbReference type="InterPro" id="IPR017930">
    <property type="entry name" value="Myb_dom"/>
</dbReference>
<feature type="compositionally biased region" description="Low complexity" evidence="1">
    <location>
        <begin position="495"/>
        <end position="517"/>
    </location>
</feature>
<dbReference type="AlphaFoldDB" id="A0A1J7IK53"/>
<dbReference type="PANTHER" id="PTHR45614">
    <property type="entry name" value="MYB PROTEIN-RELATED"/>
    <property type="match status" value="1"/>
</dbReference>
<gene>
    <name evidence="4" type="ORF">CONLIGDRAFT_682951</name>
</gene>
<feature type="compositionally biased region" description="Low complexity" evidence="1">
    <location>
        <begin position="456"/>
        <end position="468"/>
    </location>
</feature>
<name>A0A1J7IK53_9PEZI</name>
<feature type="region of interest" description="Disordered" evidence="1">
    <location>
        <begin position="293"/>
        <end position="380"/>
    </location>
</feature>
<feature type="region of interest" description="Disordered" evidence="1">
    <location>
        <begin position="394"/>
        <end position="436"/>
    </location>
</feature>
<dbReference type="PANTHER" id="PTHR45614:SF51">
    <property type="entry name" value="MYB-LIKE DNA-BINDING PROTEIN BAS1"/>
    <property type="match status" value="1"/>
</dbReference>
<dbReference type="PROSITE" id="PS50090">
    <property type="entry name" value="MYB_LIKE"/>
    <property type="match status" value="1"/>
</dbReference>
<feature type="domain" description="Myb-like" evidence="2">
    <location>
        <begin position="184"/>
        <end position="233"/>
    </location>
</feature>
<protein>
    <recommendedName>
        <fullName evidence="6">Myb-like domain-containing protein</fullName>
    </recommendedName>
</protein>
<dbReference type="InterPro" id="IPR050560">
    <property type="entry name" value="MYB_TF"/>
</dbReference>
<dbReference type="GO" id="GO:0000978">
    <property type="term" value="F:RNA polymerase II cis-regulatory region sequence-specific DNA binding"/>
    <property type="evidence" value="ECO:0007669"/>
    <property type="project" value="TreeGrafter"/>
</dbReference>
<feature type="compositionally biased region" description="Pro residues" evidence="1">
    <location>
        <begin position="354"/>
        <end position="372"/>
    </location>
</feature>
<dbReference type="EMBL" id="KV875099">
    <property type="protein sequence ID" value="OIW27943.1"/>
    <property type="molecule type" value="Genomic_DNA"/>
</dbReference>
<dbReference type="GO" id="GO:0000981">
    <property type="term" value="F:DNA-binding transcription factor activity, RNA polymerase II-specific"/>
    <property type="evidence" value="ECO:0007669"/>
    <property type="project" value="TreeGrafter"/>
</dbReference>
<dbReference type="Pfam" id="PF00249">
    <property type="entry name" value="Myb_DNA-binding"/>
    <property type="match status" value="1"/>
</dbReference>
<keyword evidence="5" id="KW-1185">Reference proteome</keyword>
<dbReference type="InParanoid" id="A0A1J7IK53"/>
<dbReference type="Gene3D" id="1.10.10.60">
    <property type="entry name" value="Homeodomain-like"/>
    <property type="match status" value="1"/>
</dbReference>
<evidence type="ECO:0000313" key="5">
    <source>
        <dbReference type="Proteomes" id="UP000182658"/>
    </source>
</evidence>
<evidence type="ECO:0000313" key="4">
    <source>
        <dbReference type="EMBL" id="OIW27943.1"/>
    </source>
</evidence>
<evidence type="ECO:0000256" key="1">
    <source>
        <dbReference type="SAM" id="MobiDB-lite"/>
    </source>
</evidence>
<dbReference type="InterPro" id="IPR009057">
    <property type="entry name" value="Homeodomain-like_sf"/>
</dbReference>
<dbReference type="SUPFAM" id="SSF46689">
    <property type="entry name" value="Homeodomain-like"/>
    <property type="match status" value="1"/>
</dbReference>
<accession>A0A1J7IK53</accession>
<evidence type="ECO:0000259" key="3">
    <source>
        <dbReference type="PROSITE" id="PS51294"/>
    </source>
</evidence>
<dbReference type="OrthoDB" id="2350934at2759"/>
<dbReference type="GO" id="GO:0005634">
    <property type="term" value="C:nucleus"/>
    <property type="evidence" value="ECO:0007669"/>
    <property type="project" value="TreeGrafter"/>
</dbReference>
<evidence type="ECO:0008006" key="6">
    <source>
        <dbReference type="Google" id="ProtNLM"/>
    </source>
</evidence>
<feature type="compositionally biased region" description="Polar residues" evidence="1">
    <location>
        <begin position="545"/>
        <end position="561"/>
    </location>
</feature>
<dbReference type="PROSITE" id="PS51294">
    <property type="entry name" value="HTH_MYB"/>
    <property type="match status" value="1"/>
</dbReference>
<dbReference type="CDD" id="cd00167">
    <property type="entry name" value="SANT"/>
    <property type="match status" value="1"/>
</dbReference>
<sequence>MTMERSLSSRQLVLSALIARLSEPDKARFQEAVHGLNIISVTQEYYRAVATVAVIAGLTPVPLPGASRDSETYRDTHQRNTQAPVLCAHEIDGHLGTNPRVSVIVDIASLLKGSAANASSATPSQQSQSSQATPIPAAATAATTLPPIIGPPSSYADVAAPSIAVSYGARARRNMPQSQASDSQAAKKQSKWSAEEDALIIELRGSGMKWDDISKRLPGRSPISCRLHYQNYLEKRSEWDEERKNKLARLYERFKPEMWAKVAEEMQVPWRAAEAMHWQLGEADMARRAGVTPFSLQAPGPEGQHGTQLYHHRTSPSRGHGYSPSHGGGASHGMPSPRYGRTPVPGGMSAHGPPLGPPPGHGIGAVPPPPHATIPSPISGAGTLAARRESIPPRHQHYHHHLQPPSPHEGYSMPGPGLPPLQPGGPGQGRGMLPGVAELTTGISPYSTPAYSLSVPSGSPVASGTASPGPGGSGHTLPPLSSYRHPSPLPPPHQYPQQQFQQQQYQPQQSYEPTPSSTAAGKRRASPEVMARETSRRRHLDKQPRQQQYDDGDSSGSQRTR</sequence>
<dbReference type="InterPro" id="IPR001005">
    <property type="entry name" value="SANT/Myb"/>
</dbReference>
<dbReference type="Proteomes" id="UP000182658">
    <property type="component" value="Unassembled WGS sequence"/>
</dbReference>